<comment type="caution">
    <text evidence="2">The sequence shown here is derived from an EMBL/GenBank/DDBJ whole genome shotgun (WGS) entry which is preliminary data.</text>
</comment>
<organism evidence="2 3">
    <name type="scientific">Archangium gephyra</name>
    <dbReference type="NCBI Taxonomy" id="48"/>
    <lineage>
        <taxon>Bacteria</taxon>
        <taxon>Pseudomonadati</taxon>
        <taxon>Myxococcota</taxon>
        <taxon>Myxococcia</taxon>
        <taxon>Myxococcales</taxon>
        <taxon>Cystobacterineae</taxon>
        <taxon>Archangiaceae</taxon>
        <taxon>Archangium</taxon>
    </lineage>
</organism>
<reference evidence="2 3" key="1">
    <citation type="submission" date="2018-08" db="EMBL/GenBank/DDBJ databases">
        <title>Genomic Encyclopedia of Archaeal and Bacterial Type Strains, Phase II (KMG-II): from individual species to whole genera.</title>
        <authorList>
            <person name="Goeker M."/>
        </authorList>
    </citation>
    <scope>NUCLEOTIDE SEQUENCE [LARGE SCALE GENOMIC DNA]</scope>
    <source>
        <strain evidence="2 3">DSM 2261</strain>
    </source>
</reference>
<gene>
    <name evidence="2" type="ORF">ATI61_101620</name>
</gene>
<evidence type="ECO:0000313" key="2">
    <source>
        <dbReference type="EMBL" id="REG37633.1"/>
    </source>
</evidence>
<proteinExistence type="predicted"/>
<evidence type="ECO:0008006" key="4">
    <source>
        <dbReference type="Google" id="ProtNLM"/>
    </source>
</evidence>
<evidence type="ECO:0000313" key="3">
    <source>
        <dbReference type="Proteomes" id="UP000256345"/>
    </source>
</evidence>
<evidence type="ECO:0000256" key="1">
    <source>
        <dbReference type="SAM" id="SignalP"/>
    </source>
</evidence>
<protein>
    <recommendedName>
        <fullName evidence="4">SbsA Ig-like domain-containing protein</fullName>
    </recommendedName>
</protein>
<dbReference type="PROSITE" id="PS51257">
    <property type="entry name" value="PROKAR_LIPOPROTEIN"/>
    <property type="match status" value="1"/>
</dbReference>
<dbReference type="RefSeq" id="WP_047858146.1">
    <property type="nucleotide sequence ID" value="NZ_CP011509.1"/>
</dbReference>
<keyword evidence="1" id="KW-0732">Signal</keyword>
<dbReference type="EMBL" id="QUMU01000001">
    <property type="protein sequence ID" value="REG37633.1"/>
    <property type="molecule type" value="Genomic_DNA"/>
</dbReference>
<dbReference type="Proteomes" id="UP000256345">
    <property type="component" value="Unassembled WGS sequence"/>
</dbReference>
<keyword evidence="3" id="KW-1185">Reference proteome</keyword>
<feature type="chain" id="PRO_5046878183" description="SbsA Ig-like domain-containing protein" evidence="1">
    <location>
        <begin position="27"/>
        <end position="601"/>
    </location>
</feature>
<accession>A0ABX9KBR6</accession>
<feature type="signal peptide" evidence="1">
    <location>
        <begin position="1"/>
        <end position="26"/>
    </location>
</feature>
<name>A0ABX9KBR6_9BACT</name>
<sequence length="601" mass="64983">MSRRFALACPSLLLAMLCGCSTPALDFELLSPKEGEVGASITARLTVTGTEDISFNSFIKIIDVRHPDTDFRSVQCFQQCAPQEFLVPSGTYEVFGTMTYVSKEGEEKTLTSEKRTVQIDATPIVAFLIPPLPPGPRMLRLLVTRPVLASSVNTDTLQVTRTFQSGPTRLQMTTEPVPIEVSLVDRTITLTGDFSAPARYVLSIKGVRDGPGNKVVTDLPFDRQYFAHGPDLHEHIGGQLERLELDEQQRLYHLSMDTVRQLQTVSRLEGGAWAEVVTRPAADGSIVTLDRQGLPVSASYPVRGGDIVLERWNGSTWEAWGPTLGEAPTTSTGFFLVRVRVDAQNRPLVLVTSGANAPVTASTRLYRLDGSSWTALSHSIPAGTVEHTFFTLGSSLAVGWHGSSSGGDSFAARIADDALVPLSVPSGLRPDWSSAVTNGAGQTFVSRVLASHRSSVLSYDGLSFSEVGDMRGYFDPTDPGGGNTILGDVRALTVDETGAPIVFMRSRIYAGRTDGEQIYRFVLTALRFDGRDWLPLRGAPAPVLESGEPEVSWMSSFPVGSTPVALAAAYLPNGTLWMLELRGFESGGVARTYVLRSSHVP</sequence>